<reference evidence="10" key="1">
    <citation type="journal article" date="2015" name="PLoS Genet.">
        <title>The dynamic genome and transcriptome of the human fungal pathogen Blastomyces and close relative Emmonsia.</title>
        <authorList>
            <person name="Munoz J.F."/>
            <person name="Gauthier G.M."/>
            <person name="Desjardins C.A."/>
            <person name="Gallo J.E."/>
            <person name="Holder J."/>
            <person name="Sullivan T.D."/>
            <person name="Marty A.J."/>
            <person name="Carmen J.C."/>
            <person name="Chen Z."/>
            <person name="Ding L."/>
            <person name="Gujja S."/>
            <person name="Magrini V."/>
            <person name="Misas E."/>
            <person name="Mitreva M."/>
            <person name="Priest M."/>
            <person name="Saif S."/>
            <person name="Whiston E.A."/>
            <person name="Young S."/>
            <person name="Zeng Q."/>
            <person name="Goldman W.E."/>
            <person name="Mardis E.R."/>
            <person name="Taylor J.W."/>
            <person name="McEwen J.G."/>
            <person name="Clay O.K."/>
            <person name="Klein B.S."/>
            <person name="Cuomo C.A."/>
        </authorList>
    </citation>
    <scope>NUCLEOTIDE SEQUENCE [LARGE SCALE GENOMIC DNA]</scope>
    <source>
        <strain evidence="10">UAMH 3008</strain>
    </source>
</reference>
<evidence type="ECO:0000256" key="1">
    <source>
        <dbReference type="ARBA" id="ARBA00006247"/>
    </source>
</evidence>
<dbReference type="PRINTS" id="PR00320">
    <property type="entry name" value="GPROTEINBRPT"/>
</dbReference>
<dbReference type="InterPro" id="IPR001261">
    <property type="entry name" value="ArgE/DapE_CS"/>
</dbReference>
<dbReference type="PANTHER" id="PTHR43270">
    <property type="entry name" value="BETA-ALA-HIS DIPEPTIDASE"/>
    <property type="match status" value="1"/>
</dbReference>
<organism evidence="9 10">
    <name type="scientific">[Emmonsia] crescens</name>
    <dbReference type="NCBI Taxonomy" id="73230"/>
    <lineage>
        <taxon>Eukaryota</taxon>
        <taxon>Fungi</taxon>
        <taxon>Dikarya</taxon>
        <taxon>Ascomycota</taxon>
        <taxon>Pezizomycotina</taxon>
        <taxon>Eurotiomycetes</taxon>
        <taxon>Eurotiomycetidae</taxon>
        <taxon>Onygenales</taxon>
        <taxon>Ajellomycetaceae</taxon>
        <taxon>Emergomyces</taxon>
    </lineage>
</organism>
<dbReference type="PROSITE" id="PS00678">
    <property type="entry name" value="WD_REPEATS_1"/>
    <property type="match status" value="1"/>
</dbReference>
<evidence type="ECO:0000256" key="7">
    <source>
        <dbReference type="PROSITE-ProRule" id="PRU00221"/>
    </source>
</evidence>
<dbReference type="PROSITE" id="PS50082">
    <property type="entry name" value="WD_REPEATS_2"/>
    <property type="match status" value="3"/>
</dbReference>
<feature type="region of interest" description="Disordered" evidence="8">
    <location>
        <begin position="995"/>
        <end position="1026"/>
    </location>
</feature>
<comment type="caution">
    <text evidence="9">The sequence shown here is derived from an EMBL/GenBank/DDBJ whole genome shotgun (WGS) entry which is preliminary data.</text>
</comment>
<dbReference type="EMBL" id="LCZI01000377">
    <property type="protein sequence ID" value="KKZ66907.1"/>
    <property type="molecule type" value="Genomic_DNA"/>
</dbReference>
<sequence>MDDSDFDGPSDIELERDRRPQFQPQHSYCNGETPPDVQINNPCAVGHRVQAVRSVLALVLDEECVFAGLQGGDIVAWSLDTYELILSVKAHQESVLGLYLSDDGSLLFSSGGDSVVNVWSTRTFERLYSIYSHHDVGDLFTVVYSPNLKTVYCGGQNTSIQWCDLQLDAPPPPPVAVHPSSRRHRFFDSKGPGGIVTLNPDAGEGAEKLGHGGQTLTFKRDQHKLYAHNGYIYCMLLVRGLEEWANGEEVLLTGSGDGSVKLWELGKCPEGSLVELAELKTGNDSVLSIAVDGAFLYCGLAGGAVYIWNLDSRQIIRKLTSHSGDLWAIDVVGNMTITGDSSGVIRKFNSRFEEIGSWVAHEGTMLASAASVFNDRRIYATGGNDNTVAIWDLTEHPQDIYESPAVGNDEMVNSLAKFVAFKTISSRPKFAGECNQGAAFLRRHCNYLGAQTKLLVTGSNTNPIVFARFDAASKSSTNKTVLFYGHYDVVGADTNHLKWNTDPFQLSSINGFLYGRGVSDNKGPVLAALYAAAELAQKKKLSCNVVFLIEGEEESGSQGFAHTVRKHKDLIGDIDWILLANSYWLDDHIPCLTYGLRGVVHANFIVTSSNPDLHSGIDGSSLLDEPLKDLTMLLGTLVGVKGKINIPGFHDPVLPLTETEKKRYDAIAKALLPHHPEIEDSESFTDSLMHRWREPSLTIHRVEVPGCQNTSTTISRRARATLSVRIVPNQDADKVAADLTEYAQAQFANFDSQNTLTVEITGKAEPWLGDPENDIFKLLSRAVTAAWSSAKGDRHYNYPPINPSSQLSRRELLRTNSTESVASHIDRIISSSSSAPKTSSGHRLSAPTVPTSSTLAHGSDLPGTKPPSRPRAPCRHAASSSACEITSAAAVAAVAASGTIRQHNQESQQSHTQTSTSTSQTPLSLTRPCQIVRPIYIREGGSIPTIRYLEKEFNAPAAHLPCGQASDHAHLDNERLRVENLYKSREIIARVFRDLGKDGEVSGNDGIQEEDDGTENESEGGEYSEE</sequence>
<dbReference type="InterPro" id="IPR015943">
    <property type="entry name" value="WD40/YVTN_repeat-like_dom_sf"/>
</dbReference>
<feature type="compositionally biased region" description="Acidic residues" evidence="8">
    <location>
        <begin position="1007"/>
        <end position="1026"/>
    </location>
</feature>
<dbReference type="InterPro" id="IPR036322">
    <property type="entry name" value="WD40_repeat_dom_sf"/>
</dbReference>
<feature type="repeat" description="WD" evidence="7">
    <location>
        <begin position="244"/>
        <end position="265"/>
    </location>
</feature>
<dbReference type="GO" id="GO:0006508">
    <property type="term" value="P:proteolysis"/>
    <property type="evidence" value="ECO:0007669"/>
    <property type="project" value="UniProtKB-KW"/>
</dbReference>
<dbReference type="SUPFAM" id="SSF53187">
    <property type="entry name" value="Zn-dependent exopeptidases"/>
    <property type="match status" value="1"/>
</dbReference>
<dbReference type="InterPro" id="IPR020472">
    <property type="entry name" value="WD40_PAC1"/>
</dbReference>
<dbReference type="Pfam" id="PF00400">
    <property type="entry name" value="WD40"/>
    <property type="match status" value="3"/>
</dbReference>
<proteinExistence type="inferred from homology"/>
<evidence type="ECO:0000313" key="9">
    <source>
        <dbReference type="EMBL" id="KKZ66907.1"/>
    </source>
</evidence>
<evidence type="ECO:0000256" key="2">
    <source>
        <dbReference type="ARBA" id="ARBA00022574"/>
    </source>
</evidence>
<dbReference type="VEuPathDB" id="FungiDB:EMCG_07403"/>
<dbReference type="InterPro" id="IPR019775">
    <property type="entry name" value="WD40_repeat_CS"/>
</dbReference>
<dbReference type="InterPro" id="IPR017149">
    <property type="entry name" value="GSH_degradosome_Dug2"/>
</dbReference>
<dbReference type="GO" id="GO:0008233">
    <property type="term" value="F:peptidase activity"/>
    <property type="evidence" value="ECO:0007669"/>
    <property type="project" value="UniProtKB-KW"/>
</dbReference>
<feature type="region of interest" description="Disordered" evidence="8">
    <location>
        <begin position="899"/>
        <end position="925"/>
    </location>
</feature>
<feature type="compositionally biased region" description="Low complexity" evidence="8">
    <location>
        <begin position="828"/>
        <end position="839"/>
    </location>
</feature>
<evidence type="ECO:0000256" key="4">
    <source>
        <dbReference type="ARBA" id="ARBA00022723"/>
    </source>
</evidence>
<dbReference type="Pfam" id="PF01546">
    <property type="entry name" value="Peptidase_M20"/>
    <property type="match status" value="1"/>
</dbReference>
<evidence type="ECO:0000256" key="3">
    <source>
        <dbReference type="ARBA" id="ARBA00022670"/>
    </source>
</evidence>
<feature type="compositionally biased region" description="Acidic residues" evidence="8">
    <location>
        <begin position="1"/>
        <end position="12"/>
    </location>
</feature>
<keyword evidence="3" id="KW-0645">Protease</keyword>
<protein>
    <submittedName>
        <fullName evidence="9">Uncharacterized protein</fullName>
    </submittedName>
</protein>
<feature type="repeat" description="WD" evidence="7">
    <location>
        <begin position="88"/>
        <end position="129"/>
    </location>
</feature>
<feature type="repeat" description="WD" evidence="7">
    <location>
        <begin position="375"/>
        <end position="393"/>
    </location>
</feature>
<name>A0A0G2I8I2_9EURO</name>
<keyword evidence="5" id="KW-0677">Repeat</keyword>
<dbReference type="Gene3D" id="3.30.70.360">
    <property type="match status" value="1"/>
</dbReference>
<dbReference type="PROSITE" id="PS00758">
    <property type="entry name" value="ARGE_DAPE_CPG2_1"/>
    <property type="match status" value="1"/>
</dbReference>
<evidence type="ECO:0000256" key="8">
    <source>
        <dbReference type="SAM" id="MobiDB-lite"/>
    </source>
</evidence>
<dbReference type="Gene3D" id="3.40.630.10">
    <property type="entry name" value="Zn peptidases"/>
    <property type="match status" value="2"/>
</dbReference>
<keyword evidence="2 7" id="KW-0853">WD repeat</keyword>
<accession>A0A0G2I8I2</accession>
<feature type="region of interest" description="Disordered" evidence="8">
    <location>
        <begin position="814"/>
        <end position="877"/>
    </location>
</feature>
<dbReference type="InterPro" id="IPR051458">
    <property type="entry name" value="Cyt/Met_Dipeptidase"/>
</dbReference>
<gene>
    <name evidence="9" type="ORF">EMCG_07403</name>
</gene>
<dbReference type="AlphaFoldDB" id="A0A0G2I8I2"/>
<evidence type="ECO:0000256" key="6">
    <source>
        <dbReference type="ARBA" id="ARBA00022801"/>
    </source>
</evidence>
<keyword evidence="6" id="KW-0378">Hydrolase</keyword>
<dbReference type="SMART" id="SM00320">
    <property type="entry name" value="WD40"/>
    <property type="match status" value="6"/>
</dbReference>
<comment type="similarity">
    <text evidence="1">Belongs to the peptidase M20A family.</text>
</comment>
<feature type="region of interest" description="Disordered" evidence="8">
    <location>
        <begin position="1"/>
        <end position="34"/>
    </location>
</feature>
<dbReference type="Gene3D" id="2.130.10.10">
    <property type="entry name" value="YVTN repeat-like/Quinoprotein amine dehydrogenase"/>
    <property type="match status" value="2"/>
</dbReference>
<dbReference type="OrthoDB" id="7832001at2759"/>
<dbReference type="Proteomes" id="UP000034164">
    <property type="component" value="Unassembled WGS sequence"/>
</dbReference>
<evidence type="ECO:0000256" key="5">
    <source>
        <dbReference type="ARBA" id="ARBA00022737"/>
    </source>
</evidence>
<dbReference type="InterPro" id="IPR002933">
    <property type="entry name" value="Peptidase_M20"/>
</dbReference>
<dbReference type="PIRSF" id="PIRSF037237">
    <property type="entry name" value="Peptidase_WD_repeats_DUG2"/>
    <property type="match status" value="1"/>
</dbReference>
<evidence type="ECO:0000313" key="10">
    <source>
        <dbReference type="Proteomes" id="UP000034164"/>
    </source>
</evidence>
<dbReference type="SUPFAM" id="SSF50978">
    <property type="entry name" value="WD40 repeat-like"/>
    <property type="match status" value="1"/>
</dbReference>
<feature type="compositionally biased region" description="Low complexity" evidence="8">
    <location>
        <begin position="905"/>
        <end position="925"/>
    </location>
</feature>
<dbReference type="InterPro" id="IPR001680">
    <property type="entry name" value="WD40_rpt"/>
</dbReference>
<dbReference type="PANTHER" id="PTHR43270:SF8">
    <property type="entry name" value="DI- AND TRIPEPTIDASE DUG2-RELATED"/>
    <property type="match status" value="1"/>
</dbReference>
<dbReference type="GO" id="GO:0046872">
    <property type="term" value="F:metal ion binding"/>
    <property type="evidence" value="ECO:0007669"/>
    <property type="project" value="UniProtKB-KW"/>
</dbReference>
<dbReference type="PROSITE" id="PS50294">
    <property type="entry name" value="WD_REPEATS_REGION"/>
    <property type="match status" value="1"/>
</dbReference>
<dbReference type="GO" id="GO:0006751">
    <property type="term" value="P:glutathione catabolic process"/>
    <property type="evidence" value="ECO:0007669"/>
    <property type="project" value="InterPro"/>
</dbReference>
<keyword evidence="4" id="KW-0479">Metal-binding</keyword>